<accession>A0A5D3KQA3</accession>
<name>A0A5D3KQA3_9BRAD</name>
<evidence type="ECO:0000313" key="2">
    <source>
        <dbReference type="Proteomes" id="UP000324758"/>
    </source>
</evidence>
<dbReference type="OrthoDB" id="8241488at2"/>
<comment type="caution">
    <text evidence="1">The sequence shown here is derived from an EMBL/GenBank/DDBJ whole genome shotgun (WGS) entry which is preliminary data.</text>
</comment>
<organism evidence="1 2">
    <name type="scientific">Bradyrhizobium rifense</name>
    <dbReference type="NCBI Taxonomy" id="515499"/>
    <lineage>
        <taxon>Bacteria</taxon>
        <taxon>Pseudomonadati</taxon>
        <taxon>Pseudomonadota</taxon>
        <taxon>Alphaproteobacteria</taxon>
        <taxon>Hyphomicrobiales</taxon>
        <taxon>Nitrobacteraceae</taxon>
        <taxon>Bradyrhizobium</taxon>
    </lineage>
</organism>
<keyword evidence="2" id="KW-1185">Reference proteome</keyword>
<reference evidence="1 2" key="1">
    <citation type="submission" date="2019-08" db="EMBL/GenBank/DDBJ databases">
        <title>Bradyrhizobium hipponensis sp. nov., a rhizobium isolated from a Lupinus angustifolius root nodule in Tunisia.</title>
        <authorList>
            <person name="Off K."/>
            <person name="Rejili M."/>
            <person name="Mars M."/>
            <person name="Brachmann A."/>
            <person name="Marin M."/>
        </authorList>
    </citation>
    <scope>NUCLEOTIDE SEQUENCE [LARGE SCALE GENOMIC DNA]</scope>
    <source>
        <strain evidence="1 2">CTAW71</strain>
    </source>
</reference>
<evidence type="ECO:0000313" key="1">
    <source>
        <dbReference type="EMBL" id="TYL99643.1"/>
    </source>
</evidence>
<proteinExistence type="predicted"/>
<dbReference type="RefSeq" id="WP_148770562.1">
    <property type="nucleotide sequence ID" value="NZ_VSSS01000006.1"/>
</dbReference>
<protein>
    <submittedName>
        <fullName evidence="1">Uncharacterized protein</fullName>
    </submittedName>
</protein>
<sequence length="152" mass="16219">MIVTIPMKHFREGRSVLGCLPVLVLLSGCGGATPECASLDARGTVVKIVSEDSNNALVNYAVKNSSTVAAMVSNTNTEAEKSAIWEKARQGATYRLDDTIRTNSRSTAKRAVTCTGLLYATVEDVTAQKEVGFKVEQTADGKVSISVSPFQF</sequence>
<dbReference type="EMBL" id="VSSS01000006">
    <property type="protein sequence ID" value="TYL99643.1"/>
    <property type="molecule type" value="Genomic_DNA"/>
</dbReference>
<dbReference type="AlphaFoldDB" id="A0A5D3KQA3"/>
<gene>
    <name evidence="1" type="ORF">FXB40_02060</name>
</gene>
<dbReference type="Proteomes" id="UP000324758">
    <property type="component" value="Unassembled WGS sequence"/>
</dbReference>